<dbReference type="KEGG" id="dal:Dalk_3529"/>
<dbReference type="SMART" id="SM00028">
    <property type="entry name" value="TPR"/>
    <property type="match status" value="4"/>
</dbReference>
<dbReference type="PANTHER" id="PTHR45586">
    <property type="entry name" value="TPR REPEAT-CONTAINING PROTEIN PA4667"/>
    <property type="match status" value="1"/>
</dbReference>
<dbReference type="HOGENOM" id="CLU_643597_0_0_7"/>
<dbReference type="InterPro" id="IPR019734">
    <property type="entry name" value="TPR_rpt"/>
</dbReference>
<evidence type="ECO:0000256" key="2">
    <source>
        <dbReference type="ARBA" id="ARBA00022803"/>
    </source>
</evidence>
<name>B8FC12_DESAL</name>
<dbReference type="InterPro" id="IPR051012">
    <property type="entry name" value="CellSynth/LPSAsmb/PSIAsmb"/>
</dbReference>
<keyword evidence="2" id="KW-0802">TPR repeat</keyword>
<reference evidence="3 4" key="1">
    <citation type="journal article" date="2012" name="Environ. Microbiol.">
        <title>The genome sequence of Desulfatibacillum alkenivorans AK-01: a blueprint for anaerobic alkane oxidation.</title>
        <authorList>
            <person name="Callaghan A.V."/>
            <person name="Morris B.E."/>
            <person name="Pereira I.A."/>
            <person name="McInerney M.J."/>
            <person name="Austin R.N."/>
            <person name="Groves J.T."/>
            <person name="Kukor J.J."/>
            <person name="Suflita J.M."/>
            <person name="Young L.Y."/>
            <person name="Zylstra G.J."/>
            <person name="Wawrik B."/>
        </authorList>
    </citation>
    <scope>NUCLEOTIDE SEQUENCE [LARGE SCALE GENOMIC DNA]</scope>
    <source>
        <strain evidence="3 4">AK-01</strain>
    </source>
</reference>
<sequence length="451" mass="51322">MFLNKQKAFQHKEGVKDGIMPRYKFKNLMLAVMAFALLVPGVCFAKADSQESLPLSVRQILYKAYTAMNENKPGEAAALLCKFKQNPKNAKDMAEARTMVEFAEGNGRYMAKDYKGAMACFEQAVKSDPNYSAAWSNMAVLCHEMGDTLRAAQCFLQAYNTAEEKKPDLLYSAAAAFLMTEQYADSIAAFERLFTEFPQQVTNQWREYAVHAYLGSKQPRKALRLVEYLAVNTEGNEWRRWNEFLLHQYLDLEMNKKALSLVERLVDKEPGDPLWWKALANLHLSENRLEEGLMALWAYGKITPWNEEEQKLAADLFLVLDVPAEAVAILELLPEKELTASLVRQGVYCYRRMQQTGKAIALLDKHAYRLKDKELTILRADIFYESGNFCDACEAYERAAKEGCSPGRAWLMAGYSALAHGDKNKANHAFQKAMTFQSHSREAKNMLKRLS</sequence>
<organism evidence="3 4">
    <name type="scientific">Desulfatibacillum aliphaticivorans</name>
    <dbReference type="NCBI Taxonomy" id="218208"/>
    <lineage>
        <taxon>Bacteria</taxon>
        <taxon>Pseudomonadati</taxon>
        <taxon>Thermodesulfobacteriota</taxon>
        <taxon>Desulfobacteria</taxon>
        <taxon>Desulfobacterales</taxon>
        <taxon>Desulfatibacillaceae</taxon>
        <taxon>Desulfatibacillum</taxon>
    </lineage>
</organism>
<dbReference type="eggNOG" id="COG0457">
    <property type="taxonomic scope" value="Bacteria"/>
</dbReference>
<protein>
    <submittedName>
        <fullName evidence="3">Tetratricopeptide domain protein</fullName>
    </submittedName>
</protein>
<keyword evidence="1" id="KW-0677">Repeat</keyword>
<dbReference type="Pfam" id="PF13431">
    <property type="entry name" value="TPR_17"/>
    <property type="match status" value="1"/>
</dbReference>
<evidence type="ECO:0000313" key="4">
    <source>
        <dbReference type="Proteomes" id="UP000000739"/>
    </source>
</evidence>
<dbReference type="SUPFAM" id="SSF48452">
    <property type="entry name" value="TPR-like"/>
    <property type="match status" value="2"/>
</dbReference>
<keyword evidence="4" id="KW-1185">Reference proteome</keyword>
<evidence type="ECO:0000313" key="3">
    <source>
        <dbReference type="EMBL" id="ACL05217.1"/>
    </source>
</evidence>
<accession>B8FC12</accession>
<dbReference type="PANTHER" id="PTHR45586:SF1">
    <property type="entry name" value="LIPOPOLYSACCHARIDE ASSEMBLY PROTEIN B"/>
    <property type="match status" value="1"/>
</dbReference>
<gene>
    <name evidence="3" type="ordered locus">Dalk_3529</name>
</gene>
<dbReference type="AlphaFoldDB" id="B8FC12"/>
<dbReference type="Proteomes" id="UP000000739">
    <property type="component" value="Chromosome"/>
</dbReference>
<evidence type="ECO:0000256" key="1">
    <source>
        <dbReference type="ARBA" id="ARBA00022737"/>
    </source>
</evidence>
<dbReference type="EMBL" id="CP001322">
    <property type="protein sequence ID" value="ACL05217.1"/>
    <property type="molecule type" value="Genomic_DNA"/>
</dbReference>
<dbReference type="Pfam" id="PF13432">
    <property type="entry name" value="TPR_16"/>
    <property type="match status" value="1"/>
</dbReference>
<dbReference type="Gene3D" id="1.25.40.10">
    <property type="entry name" value="Tetratricopeptide repeat domain"/>
    <property type="match status" value="2"/>
</dbReference>
<dbReference type="InterPro" id="IPR011990">
    <property type="entry name" value="TPR-like_helical_dom_sf"/>
</dbReference>
<proteinExistence type="predicted"/>